<reference evidence="2" key="1">
    <citation type="journal article" date="2019" name="Sci. Rep.">
        <title>Draft genome of Tanacetum cinerariifolium, the natural source of mosquito coil.</title>
        <authorList>
            <person name="Yamashiro T."/>
            <person name="Shiraishi A."/>
            <person name="Satake H."/>
            <person name="Nakayama K."/>
        </authorList>
    </citation>
    <scope>NUCLEOTIDE SEQUENCE</scope>
</reference>
<dbReference type="InterPro" id="IPR013103">
    <property type="entry name" value="RVT_2"/>
</dbReference>
<dbReference type="PANTHER" id="PTHR43383:SF2">
    <property type="entry name" value="AMIDOHYDROLASE 2 FAMILY PROTEIN"/>
    <property type="match status" value="1"/>
</dbReference>
<sequence length="195" mass="21912">MAIDKGKGVDYQETFALVDKMVIVKALLAAAMHNLEVYQMDVSNAFLHGDLFEDVYMKLPMGYTGVGEAVQDIERSNKSFGYVQSKFDYSLFTKKDGDSFTAVLVYVDDLMITGAHATEIQHLKSQLSSHFYMKDLVLQSSLLLIVILIGQAAIELEDVSQVIVFFLGNLIFLESLKSKEFSQDHSLKQNVEPWP</sequence>
<gene>
    <name evidence="2" type="ORF">Tci_361303</name>
</gene>
<proteinExistence type="predicted"/>
<protein>
    <submittedName>
        <fullName evidence="2">Retrovirus-related Pol polyprotein from transposon TNT 1-94</fullName>
    </submittedName>
</protein>
<dbReference type="PANTHER" id="PTHR43383">
    <property type="entry name" value="NODULIN 6"/>
    <property type="match status" value="1"/>
</dbReference>
<feature type="domain" description="Reverse transcriptase Ty1/copia-type" evidence="1">
    <location>
        <begin position="73"/>
        <end position="154"/>
    </location>
</feature>
<comment type="caution">
    <text evidence="2">The sequence shown here is derived from an EMBL/GenBank/DDBJ whole genome shotgun (WGS) entry which is preliminary data.</text>
</comment>
<evidence type="ECO:0000259" key="1">
    <source>
        <dbReference type="Pfam" id="PF07727"/>
    </source>
</evidence>
<organism evidence="2">
    <name type="scientific">Tanacetum cinerariifolium</name>
    <name type="common">Dalmatian daisy</name>
    <name type="synonym">Chrysanthemum cinerariifolium</name>
    <dbReference type="NCBI Taxonomy" id="118510"/>
    <lineage>
        <taxon>Eukaryota</taxon>
        <taxon>Viridiplantae</taxon>
        <taxon>Streptophyta</taxon>
        <taxon>Embryophyta</taxon>
        <taxon>Tracheophyta</taxon>
        <taxon>Spermatophyta</taxon>
        <taxon>Magnoliopsida</taxon>
        <taxon>eudicotyledons</taxon>
        <taxon>Gunneridae</taxon>
        <taxon>Pentapetalae</taxon>
        <taxon>asterids</taxon>
        <taxon>campanulids</taxon>
        <taxon>Asterales</taxon>
        <taxon>Asteraceae</taxon>
        <taxon>Asteroideae</taxon>
        <taxon>Anthemideae</taxon>
        <taxon>Anthemidinae</taxon>
        <taxon>Tanacetum</taxon>
    </lineage>
</organism>
<dbReference type="AlphaFoldDB" id="A0A699HA63"/>
<name>A0A699HA63_TANCI</name>
<dbReference type="Pfam" id="PF07727">
    <property type="entry name" value="RVT_2"/>
    <property type="match status" value="2"/>
</dbReference>
<feature type="domain" description="Reverse transcriptase Ty1/copia-type" evidence="1">
    <location>
        <begin position="8"/>
        <end position="68"/>
    </location>
</feature>
<evidence type="ECO:0000313" key="2">
    <source>
        <dbReference type="EMBL" id="GEX89328.1"/>
    </source>
</evidence>
<dbReference type="EMBL" id="BKCJ010137205">
    <property type="protein sequence ID" value="GEX89328.1"/>
    <property type="molecule type" value="Genomic_DNA"/>
</dbReference>
<accession>A0A699HA63</accession>